<dbReference type="Pfam" id="PF12551">
    <property type="entry name" value="PHBC_N"/>
    <property type="match status" value="1"/>
</dbReference>
<evidence type="ECO:0000256" key="1">
    <source>
        <dbReference type="ARBA" id="ARBA00022679"/>
    </source>
</evidence>
<organism evidence="5 6">
    <name type="scientific">Azohydromonas lata</name>
    <dbReference type="NCBI Taxonomy" id="45677"/>
    <lineage>
        <taxon>Bacteria</taxon>
        <taxon>Pseudomonadati</taxon>
        <taxon>Pseudomonadota</taxon>
        <taxon>Betaproteobacteria</taxon>
        <taxon>Burkholderiales</taxon>
        <taxon>Sphaerotilaceae</taxon>
        <taxon>Azohydromonas</taxon>
    </lineage>
</organism>
<gene>
    <name evidence="5" type="ORF">SM757_26710</name>
</gene>
<dbReference type="InterPro" id="IPR022211">
    <property type="entry name" value="PHBC_N"/>
</dbReference>
<feature type="domain" description="Poly-beta-hydroxybutyrate polymerase N-terminal" evidence="3">
    <location>
        <begin position="93"/>
        <end position="262"/>
    </location>
</feature>
<dbReference type="EMBL" id="JAXOJX010000060">
    <property type="protein sequence ID" value="MDZ5460176.1"/>
    <property type="molecule type" value="Genomic_DNA"/>
</dbReference>
<dbReference type="InterPro" id="IPR010941">
    <property type="entry name" value="PhaC_N"/>
</dbReference>
<accession>A0ABU5IMN6</accession>
<keyword evidence="5" id="KW-0378">Hydrolase</keyword>
<keyword evidence="1" id="KW-0808">Transferase</keyword>
<evidence type="ECO:0000256" key="2">
    <source>
        <dbReference type="ARBA" id="ARBA00023315"/>
    </source>
</evidence>
<sequence>MASLADVPQPPAGADTPDALKAAHAMDRLLHANVAHVTGGLSPISLGLALADWGWHLASQPANAARLAISAQQHAVEAMAECLSGDCSGPLAQDARFRDPAWHQWPYAPMARAHQAAQHWWQDASRLRGMSAHHAQVVRFFATQWLDMLSPSNNFLANPEVLRRTAERHGANLVEGAFNRLESWRRRQGLEPLTPPEHPYLPGVDLAVTPGRVVHRNHLVELIQYEPTTDEVQAEPVFIVPSWIMKYYILDLSPHNSLVKWLTGQGHTVFILSWRNPDEGDALLSLDDYLSLGVLDPLAAIARQMPDQPVHTCGYCLGGTLLSIAAAALARPGQVEGAEKLPKLAGVTLLAAQTDFSEPGELGVLIDESQVELLEDIMAERGFLTGRQMAETFQFLRSRELVWSTRMREFWLGERLQPNDLMSWNADVTRMPAVMHSQYLRRCQLQNQLAHGQYPVEGRPVSLGDIREPLFCVATELDHVSPWRSVYQLHRLVHTDLTFVLTNGGHNAGIVSEPGHARRRFRQRRMEAGAHWVAPDAWAQGAQPREGSWWPAWHDWLVQHSRGRVPARPVPQGLEPAPGSYVHVRYHD</sequence>
<dbReference type="SUPFAM" id="SSF53474">
    <property type="entry name" value="alpha/beta-Hydrolases"/>
    <property type="match status" value="1"/>
</dbReference>
<feature type="domain" description="Poly-beta-hydroxybutyrate polymerase N-terminal" evidence="4">
    <location>
        <begin position="22"/>
        <end position="62"/>
    </location>
</feature>
<dbReference type="Proteomes" id="UP001293718">
    <property type="component" value="Unassembled WGS sequence"/>
</dbReference>
<dbReference type="InterPro" id="IPR051321">
    <property type="entry name" value="PHA/PHB_synthase"/>
</dbReference>
<dbReference type="PANTHER" id="PTHR36837">
    <property type="entry name" value="POLY(3-HYDROXYALKANOATE) POLYMERASE SUBUNIT PHAC"/>
    <property type="match status" value="1"/>
</dbReference>
<dbReference type="InterPro" id="IPR029058">
    <property type="entry name" value="AB_hydrolase_fold"/>
</dbReference>
<comment type="caution">
    <text evidence="5">The sequence shown here is derived from an EMBL/GenBank/DDBJ whole genome shotgun (WGS) entry which is preliminary data.</text>
</comment>
<keyword evidence="6" id="KW-1185">Reference proteome</keyword>
<reference evidence="5 6" key="1">
    <citation type="submission" date="2023-11" db="EMBL/GenBank/DDBJ databases">
        <title>Draft genome of Azohydromonas lata strain H1 (DSM1123), a polyhydroxyalkanoate producer.</title>
        <authorList>
            <person name="Traversa D."/>
            <person name="D'Addabbo P."/>
            <person name="Pazzani C."/>
            <person name="Manzari C."/>
            <person name="Chiara M."/>
            <person name="Scrascia M."/>
        </authorList>
    </citation>
    <scope>NUCLEOTIDE SEQUENCE [LARGE SCALE GENOMIC DNA]</scope>
    <source>
        <strain evidence="5 6">H1</strain>
    </source>
</reference>
<proteinExistence type="predicted"/>
<keyword evidence="2" id="KW-0012">Acyltransferase</keyword>
<dbReference type="GO" id="GO:0016787">
    <property type="term" value="F:hydrolase activity"/>
    <property type="evidence" value="ECO:0007669"/>
    <property type="project" value="UniProtKB-KW"/>
</dbReference>
<evidence type="ECO:0000259" key="4">
    <source>
        <dbReference type="Pfam" id="PF12551"/>
    </source>
</evidence>
<evidence type="ECO:0000313" key="6">
    <source>
        <dbReference type="Proteomes" id="UP001293718"/>
    </source>
</evidence>
<evidence type="ECO:0000313" key="5">
    <source>
        <dbReference type="EMBL" id="MDZ5460176.1"/>
    </source>
</evidence>
<evidence type="ECO:0000259" key="3">
    <source>
        <dbReference type="Pfam" id="PF07167"/>
    </source>
</evidence>
<dbReference type="Gene3D" id="3.40.50.1820">
    <property type="entry name" value="alpha/beta hydrolase"/>
    <property type="match status" value="1"/>
</dbReference>
<dbReference type="PANTHER" id="PTHR36837:SF5">
    <property type="entry name" value="POLY-3-HYDROXYBUTYRATE SYNTHASE"/>
    <property type="match status" value="1"/>
</dbReference>
<name>A0ABU5IMN6_9BURK</name>
<dbReference type="RefSeq" id="WP_322467716.1">
    <property type="nucleotide sequence ID" value="NZ_JAXOJX010000060.1"/>
</dbReference>
<protein>
    <submittedName>
        <fullName evidence="5">Alpha/beta fold hydrolase</fullName>
    </submittedName>
</protein>
<dbReference type="Pfam" id="PF07167">
    <property type="entry name" value="PhaC_N"/>
    <property type="match status" value="1"/>
</dbReference>